<dbReference type="EMBL" id="BMJB01000001">
    <property type="protein sequence ID" value="GGA53353.1"/>
    <property type="molecule type" value="Genomic_DNA"/>
</dbReference>
<feature type="signal peptide" evidence="2">
    <location>
        <begin position="1"/>
        <end position="29"/>
    </location>
</feature>
<keyword evidence="4" id="KW-1185">Reference proteome</keyword>
<dbReference type="InterPro" id="IPR019734">
    <property type="entry name" value="TPR_rpt"/>
</dbReference>
<comment type="caution">
    <text evidence="3">The sequence shown here is derived from an EMBL/GenBank/DDBJ whole genome shotgun (WGS) entry which is preliminary data.</text>
</comment>
<name>A0A916VYN3_9BACT</name>
<accession>A0A916VYN3</accession>
<keyword evidence="1" id="KW-0802">TPR repeat</keyword>
<dbReference type="Pfam" id="PF13414">
    <property type="entry name" value="TPR_11"/>
    <property type="match status" value="1"/>
</dbReference>
<reference evidence="3" key="2">
    <citation type="submission" date="2020-09" db="EMBL/GenBank/DDBJ databases">
        <authorList>
            <person name="Sun Q."/>
            <person name="Zhou Y."/>
        </authorList>
    </citation>
    <scope>NUCLEOTIDE SEQUENCE</scope>
    <source>
        <strain evidence="3">CGMCC 1.15447</strain>
    </source>
</reference>
<evidence type="ECO:0000313" key="3">
    <source>
        <dbReference type="EMBL" id="GGA53353.1"/>
    </source>
</evidence>
<evidence type="ECO:0008006" key="5">
    <source>
        <dbReference type="Google" id="ProtNLM"/>
    </source>
</evidence>
<protein>
    <recommendedName>
        <fullName evidence="5">Tetratricopeptide repeat protein</fullName>
    </recommendedName>
</protein>
<sequence length="272" mass="29284">MRLGGWRVGVCVALGIVAFAGCWSTSAFSQNDDPEVKAMEQGKAAFKAGQYGAAIDSLKKALAIDPDYTIAELYLGASYAMQVIPDAKTPENQANAENAIAALKRIPEDDGSYHNAQKLLALVYRDTGRLDDARTAELAALKIAEDAETHYAIGVLDWREATEFARAALEAEGMRDDGAGNAQMSAIACAKIKEHNSPLVEDAITQLTRAIEMNSKYSDAMGYLNLVYRRRADFDCDDAAARAQDMELANRWEKQAELAKTAAAQPAGGAAK</sequence>
<evidence type="ECO:0000313" key="4">
    <source>
        <dbReference type="Proteomes" id="UP000648801"/>
    </source>
</evidence>
<feature type="chain" id="PRO_5037387298" description="Tetratricopeptide repeat protein" evidence="2">
    <location>
        <begin position="30"/>
        <end position="272"/>
    </location>
</feature>
<dbReference type="Proteomes" id="UP000648801">
    <property type="component" value="Unassembled WGS sequence"/>
</dbReference>
<dbReference type="PROSITE" id="PS50005">
    <property type="entry name" value="TPR"/>
    <property type="match status" value="1"/>
</dbReference>
<dbReference type="SUPFAM" id="SSF48452">
    <property type="entry name" value="TPR-like"/>
    <property type="match status" value="1"/>
</dbReference>
<keyword evidence="2" id="KW-0732">Signal</keyword>
<dbReference type="PROSITE" id="PS51257">
    <property type="entry name" value="PROKAR_LIPOPROTEIN"/>
    <property type="match status" value="1"/>
</dbReference>
<dbReference type="InterPro" id="IPR011990">
    <property type="entry name" value="TPR-like_helical_dom_sf"/>
</dbReference>
<dbReference type="Gene3D" id="1.25.40.10">
    <property type="entry name" value="Tetratricopeptide repeat domain"/>
    <property type="match status" value="1"/>
</dbReference>
<organism evidence="3 4">
    <name type="scientific">Edaphobacter acidisoli</name>
    <dbReference type="NCBI Taxonomy" id="2040573"/>
    <lineage>
        <taxon>Bacteria</taxon>
        <taxon>Pseudomonadati</taxon>
        <taxon>Acidobacteriota</taxon>
        <taxon>Terriglobia</taxon>
        <taxon>Terriglobales</taxon>
        <taxon>Acidobacteriaceae</taxon>
        <taxon>Edaphobacter</taxon>
    </lineage>
</organism>
<reference evidence="3" key="1">
    <citation type="journal article" date="2014" name="Int. J. Syst. Evol. Microbiol.">
        <title>Complete genome sequence of Corynebacterium casei LMG S-19264T (=DSM 44701T), isolated from a smear-ripened cheese.</title>
        <authorList>
            <consortium name="US DOE Joint Genome Institute (JGI-PGF)"/>
            <person name="Walter F."/>
            <person name="Albersmeier A."/>
            <person name="Kalinowski J."/>
            <person name="Ruckert C."/>
        </authorList>
    </citation>
    <scope>NUCLEOTIDE SEQUENCE</scope>
    <source>
        <strain evidence="3">CGMCC 1.15447</strain>
    </source>
</reference>
<proteinExistence type="predicted"/>
<feature type="repeat" description="TPR" evidence="1">
    <location>
        <begin position="35"/>
        <end position="68"/>
    </location>
</feature>
<dbReference type="SMART" id="SM00028">
    <property type="entry name" value="TPR"/>
    <property type="match status" value="2"/>
</dbReference>
<dbReference type="RefSeq" id="WP_188757387.1">
    <property type="nucleotide sequence ID" value="NZ_BMJB01000001.1"/>
</dbReference>
<evidence type="ECO:0000256" key="2">
    <source>
        <dbReference type="SAM" id="SignalP"/>
    </source>
</evidence>
<evidence type="ECO:0000256" key="1">
    <source>
        <dbReference type="PROSITE-ProRule" id="PRU00339"/>
    </source>
</evidence>
<dbReference type="AlphaFoldDB" id="A0A916VYN3"/>
<gene>
    <name evidence="3" type="ORF">GCM10011507_00520</name>
</gene>